<feature type="compositionally biased region" description="Polar residues" evidence="1">
    <location>
        <begin position="28"/>
        <end position="44"/>
    </location>
</feature>
<feature type="region of interest" description="Disordered" evidence="1">
    <location>
        <begin position="1"/>
        <end position="54"/>
    </location>
</feature>
<dbReference type="Proteomes" id="UP000054466">
    <property type="component" value="Unassembled WGS sequence"/>
</dbReference>
<name>A0A0D2AKE3_9EURO</name>
<organism evidence="2 3">
    <name type="scientific">Cladophialophora immunda</name>
    <dbReference type="NCBI Taxonomy" id="569365"/>
    <lineage>
        <taxon>Eukaryota</taxon>
        <taxon>Fungi</taxon>
        <taxon>Dikarya</taxon>
        <taxon>Ascomycota</taxon>
        <taxon>Pezizomycotina</taxon>
        <taxon>Eurotiomycetes</taxon>
        <taxon>Chaetothyriomycetidae</taxon>
        <taxon>Chaetothyriales</taxon>
        <taxon>Herpotrichiellaceae</taxon>
        <taxon>Cladophialophora</taxon>
    </lineage>
</organism>
<dbReference type="VEuPathDB" id="FungiDB:PV07_08605"/>
<keyword evidence="3" id="KW-1185">Reference proteome</keyword>
<gene>
    <name evidence="2" type="ORF">PV07_08605</name>
</gene>
<dbReference type="AlphaFoldDB" id="A0A0D2AKE3"/>
<sequence length="124" mass="13886">MGNEYQPIHSTGTPFRQRHQAHEDQKNKTQPSNGIQKSTSSQDPSPHKRGPLGVQEFRTCLIPAQDLCHSLDLQPSPCRLYEHSVKVPVHKADKPKKGMIVATANELNHRRNCSVGFGKIRVPC</sequence>
<accession>A0A0D2AKE3</accession>
<dbReference type="RefSeq" id="XP_016245648.1">
    <property type="nucleotide sequence ID" value="XM_016395792.1"/>
</dbReference>
<protein>
    <submittedName>
        <fullName evidence="2">Uncharacterized protein</fullName>
    </submittedName>
</protein>
<dbReference type="GeneID" id="27347799"/>
<evidence type="ECO:0000256" key="1">
    <source>
        <dbReference type="SAM" id="MobiDB-lite"/>
    </source>
</evidence>
<proteinExistence type="predicted"/>
<evidence type="ECO:0000313" key="3">
    <source>
        <dbReference type="Proteomes" id="UP000054466"/>
    </source>
</evidence>
<dbReference type="EMBL" id="KN847044">
    <property type="protein sequence ID" value="KIW25432.1"/>
    <property type="molecule type" value="Genomic_DNA"/>
</dbReference>
<dbReference type="HOGENOM" id="CLU_2003674_0_0_1"/>
<reference evidence="2 3" key="1">
    <citation type="submission" date="2015-01" db="EMBL/GenBank/DDBJ databases">
        <title>The Genome Sequence of Cladophialophora immunda CBS83496.</title>
        <authorList>
            <consortium name="The Broad Institute Genomics Platform"/>
            <person name="Cuomo C."/>
            <person name="de Hoog S."/>
            <person name="Gorbushina A."/>
            <person name="Stielow B."/>
            <person name="Teixiera M."/>
            <person name="Abouelleil A."/>
            <person name="Chapman S.B."/>
            <person name="Priest M."/>
            <person name="Young S.K."/>
            <person name="Wortman J."/>
            <person name="Nusbaum C."/>
            <person name="Birren B."/>
        </authorList>
    </citation>
    <scope>NUCLEOTIDE SEQUENCE [LARGE SCALE GENOMIC DNA]</scope>
    <source>
        <strain evidence="2 3">CBS 83496</strain>
    </source>
</reference>
<evidence type="ECO:0000313" key="2">
    <source>
        <dbReference type="EMBL" id="KIW25432.1"/>
    </source>
</evidence>